<dbReference type="RefSeq" id="XP_011021019.1">
    <property type="nucleotide sequence ID" value="XM_011022717.1"/>
</dbReference>
<keyword evidence="6" id="KW-0862">Zinc</keyword>
<dbReference type="PANTHER" id="PTHR43690">
    <property type="entry name" value="NARDILYSIN"/>
    <property type="match status" value="1"/>
</dbReference>
<dbReference type="AlphaFoldDB" id="A0AAJ6U1D9"/>
<reference evidence="15" key="1">
    <citation type="submission" date="2025-08" db="UniProtKB">
        <authorList>
            <consortium name="RefSeq"/>
        </authorList>
    </citation>
    <scope>IDENTIFICATION</scope>
</reference>
<evidence type="ECO:0000259" key="10">
    <source>
        <dbReference type="Pfam" id="PF00675"/>
    </source>
</evidence>
<dbReference type="InterPro" id="IPR054734">
    <property type="entry name" value="PqqF-like_C_4"/>
</dbReference>
<dbReference type="FunFam" id="3.30.830.10:FF:000003">
    <property type="entry name" value="Insulin-degrading enzyme"/>
    <property type="match status" value="1"/>
</dbReference>
<comment type="cofactor">
    <cofactor evidence="1">
        <name>Zn(2+)</name>
        <dbReference type="ChEBI" id="CHEBI:29105"/>
    </cofactor>
</comment>
<evidence type="ECO:0000259" key="11">
    <source>
        <dbReference type="Pfam" id="PF05193"/>
    </source>
</evidence>
<dbReference type="InterPro" id="IPR007863">
    <property type="entry name" value="Peptidase_M16_C"/>
</dbReference>
<keyword evidence="5" id="KW-0378">Hydrolase</keyword>
<feature type="region of interest" description="Disordered" evidence="9">
    <location>
        <begin position="82"/>
        <end position="149"/>
    </location>
</feature>
<dbReference type="Pfam" id="PF16187">
    <property type="entry name" value="Peptidase_M16_M"/>
    <property type="match status" value="1"/>
</dbReference>
<keyword evidence="14" id="KW-1185">Reference proteome</keyword>
<comment type="similarity">
    <text evidence="2 8">Belongs to the peptidase M16 family.</text>
</comment>
<dbReference type="InterPro" id="IPR032632">
    <property type="entry name" value="Peptidase_M16_M"/>
</dbReference>
<feature type="domain" description="Peptidase M16 middle/third" evidence="12">
    <location>
        <begin position="491"/>
        <end position="774"/>
    </location>
</feature>
<evidence type="ECO:0000313" key="14">
    <source>
        <dbReference type="Proteomes" id="UP000694918"/>
    </source>
</evidence>
<dbReference type="Proteomes" id="UP000694918">
    <property type="component" value="Unplaced"/>
</dbReference>
<dbReference type="GO" id="GO:0005829">
    <property type="term" value="C:cytosol"/>
    <property type="evidence" value="ECO:0007669"/>
    <property type="project" value="TreeGrafter"/>
</dbReference>
<name>A0AAJ6U1D9_POPEU</name>
<dbReference type="Pfam" id="PF00675">
    <property type="entry name" value="Peptidase_M16"/>
    <property type="match status" value="1"/>
</dbReference>
<feature type="domain" description="Peptidase M16 N-terminal" evidence="10">
    <location>
        <begin position="148"/>
        <end position="278"/>
    </location>
</feature>
<dbReference type="GeneID" id="105123206"/>
<gene>
    <name evidence="15" type="primary">LOC105123206</name>
</gene>
<dbReference type="Pfam" id="PF22456">
    <property type="entry name" value="PqqF-like_C_4"/>
    <property type="match status" value="1"/>
</dbReference>
<evidence type="ECO:0000313" key="15">
    <source>
        <dbReference type="RefSeq" id="XP_011021019.1"/>
    </source>
</evidence>
<evidence type="ECO:0000256" key="6">
    <source>
        <dbReference type="ARBA" id="ARBA00022833"/>
    </source>
</evidence>
<dbReference type="InterPro" id="IPR050626">
    <property type="entry name" value="Peptidase_M16"/>
</dbReference>
<dbReference type="Pfam" id="PF05193">
    <property type="entry name" value="Peptidase_M16_C"/>
    <property type="match status" value="1"/>
</dbReference>
<dbReference type="GO" id="GO:0006508">
    <property type="term" value="P:proteolysis"/>
    <property type="evidence" value="ECO:0007669"/>
    <property type="project" value="UniProtKB-KW"/>
</dbReference>
<evidence type="ECO:0000256" key="9">
    <source>
        <dbReference type="SAM" id="MobiDB-lite"/>
    </source>
</evidence>
<feature type="domain" description="Coenzyme PQQ synthesis protein F-like C-terminal lobe" evidence="13">
    <location>
        <begin position="886"/>
        <end position="985"/>
    </location>
</feature>
<evidence type="ECO:0000256" key="4">
    <source>
        <dbReference type="ARBA" id="ARBA00022723"/>
    </source>
</evidence>
<evidence type="ECO:0000259" key="13">
    <source>
        <dbReference type="Pfam" id="PF22456"/>
    </source>
</evidence>
<organism evidence="14 15">
    <name type="scientific">Populus euphratica</name>
    <name type="common">Euphrates poplar</name>
    <dbReference type="NCBI Taxonomy" id="75702"/>
    <lineage>
        <taxon>Eukaryota</taxon>
        <taxon>Viridiplantae</taxon>
        <taxon>Streptophyta</taxon>
        <taxon>Embryophyta</taxon>
        <taxon>Tracheophyta</taxon>
        <taxon>Spermatophyta</taxon>
        <taxon>Magnoliopsida</taxon>
        <taxon>eudicotyledons</taxon>
        <taxon>Gunneridae</taxon>
        <taxon>Pentapetalae</taxon>
        <taxon>rosids</taxon>
        <taxon>fabids</taxon>
        <taxon>Malpighiales</taxon>
        <taxon>Salicaceae</taxon>
        <taxon>Saliceae</taxon>
        <taxon>Populus</taxon>
    </lineage>
</organism>
<protein>
    <submittedName>
        <fullName evidence="15">Nardilysin</fullName>
    </submittedName>
</protein>
<evidence type="ECO:0000256" key="3">
    <source>
        <dbReference type="ARBA" id="ARBA00022670"/>
    </source>
</evidence>
<keyword evidence="4" id="KW-0479">Metal-binding</keyword>
<evidence type="ECO:0000256" key="8">
    <source>
        <dbReference type="RuleBase" id="RU004447"/>
    </source>
</evidence>
<dbReference type="SUPFAM" id="SSF63411">
    <property type="entry name" value="LuxS/MPP-like metallohydrolase"/>
    <property type="match status" value="4"/>
</dbReference>
<evidence type="ECO:0000256" key="5">
    <source>
        <dbReference type="ARBA" id="ARBA00022801"/>
    </source>
</evidence>
<dbReference type="Gene3D" id="3.30.830.10">
    <property type="entry name" value="Metalloenzyme, LuxS/M16 peptidase-like"/>
    <property type="match status" value="4"/>
</dbReference>
<feature type="compositionally biased region" description="Acidic residues" evidence="9">
    <location>
        <begin position="97"/>
        <end position="139"/>
    </location>
</feature>
<dbReference type="InterPro" id="IPR011249">
    <property type="entry name" value="Metalloenz_LuxS/M16"/>
</dbReference>
<evidence type="ECO:0000256" key="2">
    <source>
        <dbReference type="ARBA" id="ARBA00007261"/>
    </source>
</evidence>
<dbReference type="FunFam" id="3.30.830.10:FF:000005">
    <property type="entry name" value="nardilysin isoform X1"/>
    <property type="match status" value="1"/>
</dbReference>
<evidence type="ECO:0000256" key="1">
    <source>
        <dbReference type="ARBA" id="ARBA00001947"/>
    </source>
</evidence>
<evidence type="ECO:0000259" key="12">
    <source>
        <dbReference type="Pfam" id="PF16187"/>
    </source>
</evidence>
<feature type="domain" description="Peptidase M16 C-terminal" evidence="11">
    <location>
        <begin position="304"/>
        <end position="484"/>
    </location>
</feature>
<accession>A0AAJ6U1D9</accession>
<dbReference type="PANTHER" id="PTHR43690:SF18">
    <property type="entry name" value="INSULIN-DEGRADING ENZYME-RELATED"/>
    <property type="match status" value="1"/>
</dbReference>
<dbReference type="InterPro" id="IPR001431">
    <property type="entry name" value="Pept_M16_Zn_BS"/>
</dbReference>
<dbReference type="KEGG" id="peu:105123206"/>
<evidence type="ECO:0000256" key="7">
    <source>
        <dbReference type="ARBA" id="ARBA00023049"/>
    </source>
</evidence>
<keyword evidence="3" id="KW-0645">Protease</keyword>
<dbReference type="FunFam" id="3.30.830.10:FF:000030">
    <property type="entry name" value="Insulin-degrading enzyme"/>
    <property type="match status" value="1"/>
</dbReference>
<dbReference type="GO" id="GO:0004222">
    <property type="term" value="F:metalloendopeptidase activity"/>
    <property type="evidence" value="ECO:0007669"/>
    <property type="project" value="InterPro"/>
</dbReference>
<dbReference type="PROSITE" id="PS00143">
    <property type="entry name" value="INSULINASE"/>
    <property type="match status" value="1"/>
</dbReference>
<dbReference type="InterPro" id="IPR011765">
    <property type="entry name" value="Pept_M16_N"/>
</dbReference>
<keyword evidence="7" id="KW-0482">Metalloprotease</keyword>
<sequence>MFKIAAAFGVCKIGSPSFQKPLSLGITFSPQTQRKKERGTMVALCVSRSDDVVIKSPNDKRLYRVIELENGLCALLVHDPEIYPDGVPDKSGTVEYSENDVGEEEDDDDDDEEEEDGEEGEEEGEGEEEEEEENSEGEEEKGKGDASSQTKKAAAAMCVAMGSFSDPAEAQGLAHFLEHMLFMGSEEFPDENEYDSYLSKHGGSSNAYTEAEHTCYHFEVKREFLKGALRRFSQFFVSPLMKSEAMEREVLAVDSEFNQVLQSDACRLQQLQCHTSGPGHPFNRFSWGNKKSLVDAMEKGINLREHILKLYRDYYHGGLMKLVVIGGEPLDVLESWVTELFAKVRKGPQTKPKFQVEGPIWKAGLLYRLEAVKDVNILDLTWTLPCLHQEYLKKSEDYLAHLLGHEGKGSLHSFLKARGLATSLSAGVGDEGMHRSSLAYIFGMSIHLTDDGLEKIFDIIGFVYQYLKLLREVPPQQWIFKELQDIGNMEFRFAEEQPQDDYAAELAENLLVFPAENVIYCDYVYKIWDEKAIKRLLQFFTPENMRIDVVSKPSVKSQDLQCEPWFGSSYIEEAIPPSLIEIWRDPPEVDVSLHMPSKNEFVPSDFSIRADNLDHDPVNASFPRCIIDEPLMKFWYKLDSTFKVPRANTYFRIYLKEGYASVKSFLMTELFILLLKDELNEIIYQASVAKLETSISLVSDKLELKVYGFNEKLPALLSKVLVIAKSFLPSDDRFKVIKEDLKRNLKNANMKPLSHSSYLRLQVLCKSFYDVEEKQCVLNDLSLADLNAFIPDLRSQLYIEALCHGNLLQEEAINLSNIIRNNLSVQPLPVNMRHEEHVICLPSSANLVRDVNVKNKSETNSVVELYFQIEPEVGLDSIKLKALADLFDEIVEEPLFNQLRTKEQLGYVVECSPRVTYRINGFCFIVQSSKYNPVYLLGRIENFINGLEELLEGLDDASFENYRSGLMAKLLEKDHSLQYETNRLWNQITDKRYMFDSSLKEAENLKSIHKSDVINWFRTYLQQSSPKCRRLTIRLWGCNTDLKEVETRADSEQVITDITAFKVSSEYYPSLC</sequence>
<proteinExistence type="inferred from homology"/>
<dbReference type="GO" id="GO:0046872">
    <property type="term" value="F:metal ion binding"/>
    <property type="evidence" value="ECO:0007669"/>
    <property type="project" value="UniProtKB-KW"/>
</dbReference>